<dbReference type="CDD" id="cd06261">
    <property type="entry name" value="TM_PBP2"/>
    <property type="match status" value="1"/>
</dbReference>
<dbReference type="PANTHER" id="PTHR30151">
    <property type="entry name" value="ALKANE SULFONATE ABC TRANSPORTER-RELATED, MEMBRANE SUBUNIT"/>
    <property type="match status" value="1"/>
</dbReference>
<feature type="transmembrane region" description="Helical" evidence="7">
    <location>
        <begin position="112"/>
        <end position="134"/>
    </location>
</feature>
<evidence type="ECO:0000313" key="9">
    <source>
        <dbReference type="EMBL" id="QZN98822.1"/>
    </source>
</evidence>
<dbReference type="AlphaFoldDB" id="A0A9E6R5Z3"/>
<evidence type="ECO:0000256" key="4">
    <source>
        <dbReference type="ARBA" id="ARBA00022692"/>
    </source>
</evidence>
<feature type="transmembrane region" description="Helical" evidence="7">
    <location>
        <begin position="77"/>
        <end position="100"/>
    </location>
</feature>
<keyword evidence="3" id="KW-1003">Cell membrane</keyword>
<comment type="similarity">
    <text evidence="7">Belongs to the binding-protein-dependent transport system permease family.</text>
</comment>
<dbReference type="InterPro" id="IPR035906">
    <property type="entry name" value="MetI-like_sf"/>
</dbReference>
<dbReference type="PANTHER" id="PTHR30151:SF0">
    <property type="entry name" value="ABC TRANSPORTER PERMEASE PROTEIN MJ0413-RELATED"/>
    <property type="match status" value="1"/>
</dbReference>
<keyword evidence="6 7" id="KW-0472">Membrane</keyword>
<keyword evidence="4 7" id="KW-0812">Transmembrane</keyword>
<dbReference type="Gene3D" id="1.10.3720.10">
    <property type="entry name" value="MetI-like"/>
    <property type="match status" value="1"/>
</dbReference>
<dbReference type="EMBL" id="CP081869">
    <property type="protein sequence ID" value="QZN98822.1"/>
    <property type="molecule type" value="Genomic_DNA"/>
</dbReference>
<evidence type="ECO:0000256" key="6">
    <source>
        <dbReference type="ARBA" id="ARBA00023136"/>
    </source>
</evidence>
<evidence type="ECO:0000256" key="2">
    <source>
        <dbReference type="ARBA" id="ARBA00022448"/>
    </source>
</evidence>
<dbReference type="InterPro" id="IPR000515">
    <property type="entry name" value="MetI-like"/>
</dbReference>
<evidence type="ECO:0000256" key="5">
    <source>
        <dbReference type="ARBA" id="ARBA00022989"/>
    </source>
</evidence>
<accession>A0A9E6R5Z3</accession>
<keyword evidence="2 7" id="KW-0813">Transport</keyword>
<feature type="domain" description="ABC transmembrane type-1" evidence="8">
    <location>
        <begin position="74"/>
        <end position="258"/>
    </location>
</feature>
<dbReference type="RefSeq" id="WP_261401803.1">
    <property type="nucleotide sequence ID" value="NZ_CP081869.1"/>
</dbReference>
<name>A0A9E6R5Z3_9HYPH</name>
<dbReference type="KEGG" id="cmet:K6K41_18015"/>
<keyword evidence="10" id="KW-1185">Reference proteome</keyword>
<evidence type="ECO:0000256" key="7">
    <source>
        <dbReference type="RuleBase" id="RU363032"/>
    </source>
</evidence>
<feature type="transmembrane region" description="Helical" evidence="7">
    <location>
        <begin position="24"/>
        <end position="42"/>
    </location>
</feature>
<reference evidence="9" key="1">
    <citation type="submission" date="2021-08" db="EMBL/GenBank/DDBJ databases">
        <authorList>
            <person name="Zhang H."/>
            <person name="Xu M."/>
            <person name="Yu Z."/>
            <person name="Yang L."/>
            <person name="Cai Y."/>
        </authorList>
    </citation>
    <scope>NUCLEOTIDE SEQUENCE</scope>
    <source>
        <strain evidence="9">CHL1</strain>
    </source>
</reference>
<dbReference type="Proteomes" id="UP000825701">
    <property type="component" value="Chromosome"/>
</dbReference>
<comment type="subcellular location">
    <subcellularLocation>
        <location evidence="1 7">Cell membrane</location>
        <topology evidence="1 7">Multi-pass membrane protein</topology>
    </subcellularLocation>
</comment>
<organism evidence="9 10">
    <name type="scientific">Chenggangzhangella methanolivorans</name>
    <dbReference type="NCBI Taxonomy" id="1437009"/>
    <lineage>
        <taxon>Bacteria</taxon>
        <taxon>Pseudomonadati</taxon>
        <taxon>Pseudomonadota</taxon>
        <taxon>Alphaproteobacteria</taxon>
        <taxon>Hyphomicrobiales</taxon>
        <taxon>Methylopilaceae</taxon>
        <taxon>Chenggangzhangella</taxon>
    </lineage>
</organism>
<feature type="transmembrane region" description="Helical" evidence="7">
    <location>
        <begin position="235"/>
        <end position="257"/>
    </location>
</feature>
<evidence type="ECO:0000259" key="8">
    <source>
        <dbReference type="PROSITE" id="PS50928"/>
    </source>
</evidence>
<dbReference type="SUPFAM" id="SSF161098">
    <property type="entry name" value="MetI-like"/>
    <property type="match status" value="1"/>
</dbReference>
<gene>
    <name evidence="9" type="ORF">K6K41_18015</name>
</gene>
<dbReference type="GO" id="GO:0005886">
    <property type="term" value="C:plasma membrane"/>
    <property type="evidence" value="ECO:0007669"/>
    <property type="project" value="UniProtKB-SubCell"/>
</dbReference>
<feature type="transmembrane region" description="Helical" evidence="7">
    <location>
        <begin position="190"/>
        <end position="215"/>
    </location>
</feature>
<dbReference type="Pfam" id="PF00528">
    <property type="entry name" value="BPD_transp_1"/>
    <property type="match status" value="1"/>
</dbReference>
<evidence type="ECO:0000256" key="1">
    <source>
        <dbReference type="ARBA" id="ARBA00004651"/>
    </source>
</evidence>
<sequence>MTDAALSAVGGRPKRAPAPARRSLMLLYLVSIVAGLGVWHVIASGYSSFVLAPPTGVLNRLVELTMSGELPRALGGALQHMALGFLIACAIAIPIGMLMGRVRLINDLLDPIVNLVYAVPSVAWAPFIMIWFGLFFEARVALVVMMCTFDMIIVTSAGAQNADRKLLNVGRSFGASGWQRFRYILLPESLPFLFTALRIGAVRAVNAMITAELFLAAVNLGQIMKQAAVRLDSAAVLGVLAVLCMIGLALQEILLLIERRICVWRQGASS</sequence>
<keyword evidence="5 7" id="KW-1133">Transmembrane helix</keyword>
<evidence type="ECO:0000256" key="3">
    <source>
        <dbReference type="ARBA" id="ARBA00022475"/>
    </source>
</evidence>
<protein>
    <submittedName>
        <fullName evidence="9">ABC transporter permease</fullName>
    </submittedName>
</protein>
<feature type="transmembrane region" description="Helical" evidence="7">
    <location>
        <begin position="140"/>
        <end position="159"/>
    </location>
</feature>
<proteinExistence type="inferred from homology"/>
<dbReference type="GO" id="GO:0055085">
    <property type="term" value="P:transmembrane transport"/>
    <property type="evidence" value="ECO:0007669"/>
    <property type="project" value="InterPro"/>
</dbReference>
<evidence type="ECO:0000313" key="10">
    <source>
        <dbReference type="Proteomes" id="UP000825701"/>
    </source>
</evidence>
<dbReference type="PROSITE" id="PS50928">
    <property type="entry name" value="ABC_TM1"/>
    <property type="match status" value="1"/>
</dbReference>